<evidence type="ECO:0000259" key="5">
    <source>
        <dbReference type="SMART" id="SM00642"/>
    </source>
</evidence>
<comment type="caution">
    <text evidence="6">The sequence shown here is derived from an EMBL/GenBank/DDBJ whole genome shotgun (WGS) entry which is preliminary data.</text>
</comment>
<dbReference type="CDD" id="cd11333">
    <property type="entry name" value="AmyAc_SI_OligoGlu_DGase"/>
    <property type="match status" value="1"/>
</dbReference>
<dbReference type="SUPFAM" id="SSF51011">
    <property type="entry name" value="Glycosyl hydrolase domain"/>
    <property type="match status" value="1"/>
</dbReference>
<dbReference type="InterPro" id="IPR017853">
    <property type="entry name" value="GH"/>
</dbReference>
<evidence type="ECO:0000313" key="6">
    <source>
        <dbReference type="EMBL" id="CCH41433.1"/>
    </source>
</evidence>
<dbReference type="PANTHER" id="PTHR10357">
    <property type="entry name" value="ALPHA-AMYLASE FAMILY MEMBER"/>
    <property type="match status" value="1"/>
</dbReference>
<dbReference type="SMART" id="SM00642">
    <property type="entry name" value="Aamy"/>
    <property type="match status" value="1"/>
</dbReference>
<evidence type="ECO:0000256" key="3">
    <source>
        <dbReference type="ARBA" id="ARBA00023295"/>
    </source>
</evidence>
<name>K0KJY5_WICCF</name>
<dbReference type="SUPFAM" id="SSF51445">
    <property type="entry name" value="(Trans)glycosidases"/>
    <property type="match status" value="1"/>
</dbReference>
<dbReference type="GO" id="GO:0004558">
    <property type="term" value="F:alpha-1,4-glucosidase activity"/>
    <property type="evidence" value="ECO:0007669"/>
    <property type="project" value="UniProtKB-EC"/>
</dbReference>
<keyword evidence="2 6" id="KW-0378">Hydrolase</keyword>
<dbReference type="HOGENOM" id="CLU_006462_1_2_1"/>
<dbReference type="InParanoid" id="K0KJY5"/>
<dbReference type="GO" id="GO:0000025">
    <property type="term" value="P:maltose catabolic process"/>
    <property type="evidence" value="ECO:0007669"/>
    <property type="project" value="TreeGrafter"/>
</dbReference>
<dbReference type="Proteomes" id="UP000009328">
    <property type="component" value="Unassembled WGS sequence"/>
</dbReference>
<dbReference type="FunFam" id="3.20.20.80:FF:000087">
    <property type="entry name" value="Oligo-1,6-glucosidase IMA1"/>
    <property type="match status" value="1"/>
</dbReference>
<dbReference type="FunFam" id="3.20.20.80:FF:000064">
    <property type="entry name" value="Oligo-1,6-glucosidase"/>
    <property type="match status" value="1"/>
</dbReference>
<evidence type="ECO:0000313" key="7">
    <source>
        <dbReference type="Proteomes" id="UP000009328"/>
    </source>
</evidence>
<keyword evidence="3 6" id="KW-0326">Glycosidase</keyword>
<keyword evidence="4" id="KW-0462">Maltose metabolism</keyword>
<evidence type="ECO:0000256" key="4">
    <source>
        <dbReference type="ARBA" id="ARBA00026248"/>
    </source>
</evidence>
<dbReference type="InterPro" id="IPR045857">
    <property type="entry name" value="O16G_dom_2"/>
</dbReference>
<dbReference type="InterPro" id="IPR006047">
    <property type="entry name" value="GH13_cat_dom"/>
</dbReference>
<dbReference type="GO" id="GO:0004556">
    <property type="term" value="F:alpha-amylase activity"/>
    <property type="evidence" value="ECO:0007669"/>
    <property type="project" value="TreeGrafter"/>
</dbReference>
<evidence type="ECO:0000256" key="2">
    <source>
        <dbReference type="ARBA" id="ARBA00022801"/>
    </source>
</evidence>
<dbReference type="EMBL" id="CAIF01000020">
    <property type="protein sequence ID" value="CCH41433.1"/>
    <property type="molecule type" value="Genomic_DNA"/>
</dbReference>
<dbReference type="GO" id="GO:0005987">
    <property type="term" value="P:sucrose catabolic process"/>
    <property type="evidence" value="ECO:0007669"/>
    <property type="project" value="TreeGrafter"/>
</dbReference>
<dbReference type="GO" id="GO:0004575">
    <property type="term" value="F:sucrose alpha-glucosidase activity"/>
    <property type="evidence" value="ECO:0007669"/>
    <property type="project" value="TreeGrafter"/>
</dbReference>
<keyword evidence="7" id="KW-1185">Reference proteome</keyword>
<evidence type="ECO:0000256" key="1">
    <source>
        <dbReference type="ARBA" id="ARBA00008061"/>
    </source>
</evidence>
<dbReference type="STRING" id="1206466.K0KJY5"/>
<protein>
    <submittedName>
        <fullName evidence="6">Alpha-glucosidase maltase</fullName>
        <ecNumber evidence="6">3.2.1.20</ecNumber>
    </submittedName>
</protein>
<sequence length="577" mass="67055">MTTTTTTYPWWKDSTIYQIWPASFRDSNGDGFGDIPGIIKSLDHIKSLGVSVVWLSPHYDSPQDDMGYDISNYEAIYEKYGTMDDMNQLIDEIHKRDMKLILDLVVNHTSSEHSWFKESKSSLDNPKRDWYIWRKPRYDSNGNRQPPTNWLSYFSGSTWNYDEKTDEYYLCFFAKTQPDLNWENEETRNAIYKSALEFWFKKGIDGFRIDTAGKYSKIYGKDGKTFEDAPIVYPDQYYQPSSQFTNNGPRIHEFHKEMFSEITSKYDALTVGEVGNCSKQEAIEYVSAAEKEMNMLFLFDVVHLGSNREDRFKYKGFTLKDFKNAVASQSDFIKGTDAWSTVFIENHDQPRAVTRFGNTSNSQLWSKSAKLLALLQTTLTGTLYIYQGQEIGMTNLPRSWDIEEYKDINTINYWAEHKKLNPNDPEADENLLDVINLVARDHARSPVQWDDSINGGFSTGTPWTRVNDNYKDINVKAQTGDPNSVFSFYQNAIKVRQLYKNLFIHGDFEILDYEIDKLFTYIKSSDDQRAYIVLNFSDKEVPFKQLVDGNLKLINSNVKDVKEDTLTPYEGRVYLID</sequence>
<comment type="similarity">
    <text evidence="1">Belongs to the glycosyl hydrolase 13 family.</text>
</comment>
<dbReference type="Pfam" id="PF00128">
    <property type="entry name" value="Alpha-amylase"/>
    <property type="match status" value="1"/>
</dbReference>
<gene>
    <name evidence="6" type="primary">MAL7</name>
    <name evidence="6" type="ORF">BN7_974</name>
</gene>
<feature type="domain" description="Glycosyl hydrolase family 13 catalytic" evidence="5">
    <location>
        <begin position="18"/>
        <end position="444"/>
    </location>
</feature>
<dbReference type="PANTHER" id="PTHR10357:SF179">
    <property type="entry name" value="NEUTRAL AND BASIC AMINO ACID TRANSPORT PROTEIN RBAT"/>
    <property type="match status" value="1"/>
</dbReference>
<organism evidence="6 7">
    <name type="scientific">Wickerhamomyces ciferrii (strain ATCC 14091 / BCRC 22168 / CBS 111 / JCM 3599 / NBRC 0793 / NRRL Y-1031 F-60-10)</name>
    <name type="common">Yeast</name>
    <name type="synonym">Pichia ciferrii</name>
    <dbReference type="NCBI Taxonomy" id="1206466"/>
    <lineage>
        <taxon>Eukaryota</taxon>
        <taxon>Fungi</taxon>
        <taxon>Dikarya</taxon>
        <taxon>Ascomycota</taxon>
        <taxon>Saccharomycotina</taxon>
        <taxon>Saccharomycetes</taxon>
        <taxon>Phaffomycetales</taxon>
        <taxon>Wickerhamomycetaceae</taxon>
        <taxon>Wickerhamomyces</taxon>
    </lineage>
</organism>
<dbReference type="InterPro" id="IPR013780">
    <property type="entry name" value="Glyco_hydro_b"/>
</dbReference>
<dbReference type="GO" id="GO:0033934">
    <property type="term" value="F:glucan 1,4-alpha-maltotriohydrolase activity"/>
    <property type="evidence" value="ECO:0007669"/>
    <property type="project" value="TreeGrafter"/>
</dbReference>
<accession>K0KJY5</accession>
<dbReference type="Gene3D" id="3.90.400.10">
    <property type="entry name" value="Oligo-1,6-glucosidase, Domain 2"/>
    <property type="match status" value="1"/>
</dbReference>
<dbReference type="AlphaFoldDB" id="K0KJY5"/>
<dbReference type="GO" id="GO:0004574">
    <property type="term" value="F:oligo-1,6-glucosidase activity"/>
    <property type="evidence" value="ECO:0007669"/>
    <property type="project" value="TreeGrafter"/>
</dbReference>
<dbReference type="FunCoup" id="K0KJY5">
    <property type="interactions" value="955"/>
</dbReference>
<proteinExistence type="inferred from homology"/>
<dbReference type="EC" id="3.2.1.20" evidence="6"/>
<dbReference type="Gene3D" id="3.20.20.80">
    <property type="entry name" value="Glycosidases"/>
    <property type="match status" value="1"/>
</dbReference>
<reference evidence="6 7" key="1">
    <citation type="journal article" date="2012" name="Eukaryot. Cell">
        <title>Draft genome sequence of Wickerhamomyces ciferrii NRRL Y-1031 F-60-10.</title>
        <authorList>
            <person name="Schneider J."/>
            <person name="Andrea H."/>
            <person name="Blom J."/>
            <person name="Jaenicke S."/>
            <person name="Ruckert C."/>
            <person name="Schorsch C."/>
            <person name="Szczepanowski R."/>
            <person name="Farwick M."/>
            <person name="Goesmann A."/>
            <person name="Puhler A."/>
            <person name="Schaffer S."/>
            <person name="Tauch A."/>
            <person name="Kohler T."/>
            <person name="Brinkrolf K."/>
        </authorList>
    </citation>
    <scope>NUCLEOTIDE SEQUENCE [LARGE SCALE GENOMIC DNA]</scope>
    <source>
        <strain evidence="7">ATCC 14091 / BCRC 22168 / CBS 111 / JCM 3599 / NBRC 0793 / NRRL Y-1031 F-60-10</strain>
    </source>
</reference>
<dbReference type="Gene3D" id="2.60.40.1180">
    <property type="entry name" value="Golgi alpha-mannosidase II"/>
    <property type="match status" value="1"/>
</dbReference>
<dbReference type="FunFam" id="3.90.400.10:FF:000004">
    <property type="entry name" value="Oligo-1,6-glucosidase"/>
    <property type="match status" value="1"/>
</dbReference>
<dbReference type="eggNOG" id="KOG0471">
    <property type="taxonomic scope" value="Eukaryota"/>
</dbReference>